<dbReference type="Proteomes" id="UP000188342">
    <property type="component" value="Unassembled WGS sequence"/>
</dbReference>
<evidence type="ECO:0000313" key="5">
    <source>
        <dbReference type="Proteomes" id="UP000188342"/>
    </source>
</evidence>
<dbReference type="PROSITE" id="PS50006">
    <property type="entry name" value="FHA_DOMAIN"/>
    <property type="match status" value="1"/>
</dbReference>
<dbReference type="EMBL" id="FUKQ01000038">
    <property type="protein sequence ID" value="SJN37243.1"/>
    <property type="molecule type" value="Genomic_DNA"/>
</dbReference>
<dbReference type="AlphaFoldDB" id="A0A1R4JZP7"/>
<evidence type="ECO:0000256" key="2">
    <source>
        <dbReference type="SAM" id="MobiDB-lite"/>
    </source>
</evidence>
<evidence type="ECO:0000313" key="4">
    <source>
        <dbReference type="EMBL" id="SJN37243.1"/>
    </source>
</evidence>
<dbReference type="SMART" id="SM00240">
    <property type="entry name" value="FHA"/>
    <property type="match status" value="1"/>
</dbReference>
<evidence type="ECO:0000259" key="3">
    <source>
        <dbReference type="PROSITE" id="PS50006"/>
    </source>
</evidence>
<keyword evidence="1" id="KW-0597">Phosphoprotein</keyword>
<dbReference type="SUPFAM" id="SSF49879">
    <property type="entry name" value="SMAD/FHA domain"/>
    <property type="match status" value="1"/>
</dbReference>
<feature type="region of interest" description="Disordered" evidence="2">
    <location>
        <begin position="34"/>
        <end position="55"/>
    </location>
</feature>
<reference evidence="4 5" key="1">
    <citation type="submission" date="2017-02" db="EMBL/GenBank/DDBJ databases">
        <authorList>
            <person name="Peterson S.W."/>
        </authorList>
    </citation>
    <scope>NUCLEOTIDE SEQUENCE [LARGE SCALE GENOMIC DNA]</scope>
    <source>
        <strain evidence="4 5">LSP_Lj1</strain>
    </source>
</reference>
<dbReference type="Gene3D" id="2.60.200.20">
    <property type="match status" value="1"/>
</dbReference>
<name>A0A1R4JZP7_9ACTN</name>
<dbReference type="InterPro" id="IPR000253">
    <property type="entry name" value="FHA_dom"/>
</dbReference>
<sequence length="156" mass="17234">MAAVRVGFLALIWVFIALAAGVIRTDIFGERLETDKPSPQRRGLRRRREDKKSQAVELPPVATRLVLTEGRGQGAVYPLDGVMGLGRAHNSTVRIDDDFSSSRHAVLRPEHDGSWLVEDLNSTNGTYVNAVKITQPTRVGPGDLIRIGRTQLRLEP</sequence>
<accession>A0A1R4JZP7</accession>
<protein>
    <submittedName>
        <fullName evidence="4">FHA-domain-containing proteins</fullName>
    </submittedName>
</protein>
<organism evidence="4 5">
    <name type="scientific">Luteococcus japonicus LSP_Lj1</name>
    <dbReference type="NCBI Taxonomy" id="1255658"/>
    <lineage>
        <taxon>Bacteria</taxon>
        <taxon>Bacillati</taxon>
        <taxon>Actinomycetota</taxon>
        <taxon>Actinomycetes</taxon>
        <taxon>Propionibacteriales</taxon>
        <taxon>Propionibacteriaceae</taxon>
        <taxon>Luteococcus</taxon>
    </lineage>
</organism>
<dbReference type="InterPro" id="IPR050923">
    <property type="entry name" value="Cell_Proc_Reg/RNA_Proc"/>
</dbReference>
<proteinExistence type="predicted"/>
<dbReference type="STRING" id="1255658.FM114_10385"/>
<keyword evidence="5" id="KW-1185">Reference proteome</keyword>
<dbReference type="RefSeq" id="WP_094765077.1">
    <property type="nucleotide sequence ID" value="NZ_FUKQ01000038.1"/>
</dbReference>
<dbReference type="InterPro" id="IPR008984">
    <property type="entry name" value="SMAD_FHA_dom_sf"/>
</dbReference>
<dbReference type="PANTHER" id="PTHR23308">
    <property type="entry name" value="NUCLEAR INHIBITOR OF PROTEIN PHOSPHATASE-1"/>
    <property type="match status" value="1"/>
</dbReference>
<gene>
    <name evidence="4" type="ORF">FM114_10385</name>
</gene>
<evidence type="ECO:0000256" key="1">
    <source>
        <dbReference type="ARBA" id="ARBA00022553"/>
    </source>
</evidence>
<dbReference type="CDD" id="cd00060">
    <property type="entry name" value="FHA"/>
    <property type="match status" value="1"/>
</dbReference>
<dbReference type="Pfam" id="PF00498">
    <property type="entry name" value="FHA"/>
    <property type="match status" value="1"/>
</dbReference>
<feature type="domain" description="FHA" evidence="3">
    <location>
        <begin position="83"/>
        <end position="133"/>
    </location>
</feature>